<gene>
    <name evidence="2" type="ORF">CTEN210_11185</name>
</gene>
<feature type="domain" description="N-acetyltransferase" evidence="1">
    <location>
        <begin position="66"/>
        <end position="250"/>
    </location>
</feature>
<sequence length="250" mass="29371">MRDKGISIASSSIIREKGTVLGRLRRIRLLNSRKHYQCDEVDSSDQLGHSPTVNCSLDSELDYEQFEIKKFLDNDEEERCHTIRHEAWKVAYNHIYTPDEIETYFRGESTEGRTWTSLECNQKEVLFYEYDGEIVGYVKWAWNDCDLPYNEKDMTNKISSDVIKPSRFGEINSLYIHPNYWNKGIGSLLWKQIISLCHENEVKSLDIWVLQNARSAQFYIGKGCRYITKGDYFIGDHVETAQCYRWYAAL</sequence>
<accession>A0AAD3H9A9</accession>
<dbReference type="CDD" id="cd04301">
    <property type="entry name" value="NAT_SF"/>
    <property type="match status" value="1"/>
</dbReference>
<evidence type="ECO:0000259" key="1">
    <source>
        <dbReference type="PROSITE" id="PS51186"/>
    </source>
</evidence>
<dbReference type="InterPro" id="IPR016181">
    <property type="entry name" value="Acyl_CoA_acyltransferase"/>
</dbReference>
<dbReference type="InterPro" id="IPR000182">
    <property type="entry name" value="GNAT_dom"/>
</dbReference>
<proteinExistence type="predicted"/>
<organism evidence="2 3">
    <name type="scientific">Chaetoceros tenuissimus</name>
    <dbReference type="NCBI Taxonomy" id="426638"/>
    <lineage>
        <taxon>Eukaryota</taxon>
        <taxon>Sar</taxon>
        <taxon>Stramenopiles</taxon>
        <taxon>Ochrophyta</taxon>
        <taxon>Bacillariophyta</taxon>
        <taxon>Coscinodiscophyceae</taxon>
        <taxon>Chaetocerotophycidae</taxon>
        <taxon>Chaetocerotales</taxon>
        <taxon>Chaetocerotaceae</taxon>
        <taxon>Chaetoceros</taxon>
    </lineage>
</organism>
<dbReference type="Proteomes" id="UP001054902">
    <property type="component" value="Unassembled WGS sequence"/>
</dbReference>
<keyword evidence="3" id="KW-1185">Reference proteome</keyword>
<dbReference type="Gene3D" id="3.40.630.30">
    <property type="match status" value="1"/>
</dbReference>
<reference evidence="2 3" key="1">
    <citation type="journal article" date="2021" name="Sci. Rep.">
        <title>The genome of the diatom Chaetoceros tenuissimus carries an ancient integrated fragment of an extant virus.</title>
        <authorList>
            <person name="Hongo Y."/>
            <person name="Kimura K."/>
            <person name="Takaki Y."/>
            <person name="Yoshida Y."/>
            <person name="Baba S."/>
            <person name="Kobayashi G."/>
            <person name="Nagasaki K."/>
            <person name="Hano T."/>
            <person name="Tomaru Y."/>
        </authorList>
    </citation>
    <scope>NUCLEOTIDE SEQUENCE [LARGE SCALE GENOMIC DNA]</scope>
    <source>
        <strain evidence="2 3">NIES-3715</strain>
    </source>
</reference>
<comment type="caution">
    <text evidence="2">The sequence shown here is derived from an EMBL/GenBank/DDBJ whole genome shotgun (WGS) entry which is preliminary data.</text>
</comment>
<dbReference type="GO" id="GO:0016747">
    <property type="term" value="F:acyltransferase activity, transferring groups other than amino-acyl groups"/>
    <property type="evidence" value="ECO:0007669"/>
    <property type="project" value="InterPro"/>
</dbReference>
<dbReference type="PROSITE" id="PS51186">
    <property type="entry name" value="GNAT"/>
    <property type="match status" value="1"/>
</dbReference>
<dbReference type="Pfam" id="PF00583">
    <property type="entry name" value="Acetyltransf_1"/>
    <property type="match status" value="1"/>
</dbReference>
<evidence type="ECO:0000313" key="3">
    <source>
        <dbReference type="Proteomes" id="UP001054902"/>
    </source>
</evidence>
<name>A0AAD3H9A9_9STRA</name>
<evidence type="ECO:0000313" key="2">
    <source>
        <dbReference type="EMBL" id="GFH54709.1"/>
    </source>
</evidence>
<dbReference type="AlphaFoldDB" id="A0AAD3H9A9"/>
<protein>
    <recommendedName>
        <fullName evidence="1">N-acetyltransferase domain-containing protein</fullName>
    </recommendedName>
</protein>
<dbReference type="SUPFAM" id="SSF55729">
    <property type="entry name" value="Acyl-CoA N-acyltransferases (Nat)"/>
    <property type="match status" value="1"/>
</dbReference>
<dbReference type="EMBL" id="BLLK01000047">
    <property type="protein sequence ID" value="GFH54709.1"/>
    <property type="molecule type" value="Genomic_DNA"/>
</dbReference>